<accession>A0A915DRW2</accession>
<protein>
    <submittedName>
        <fullName evidence="3">Uncharacterized protein</fullName>
    </submittedName>
</protein>
<sequence length="166" mass="17842">MSTHSSNNLLHSCLKTGGKAMAGSAFELDDHGQKGDHPPALPGSVAPTPRQSRQGGMHLSLVSGEGAHPSGHPTPMYQYTSTRWEKYLRPLPHLQPSSSLPPLISSGAPSLNTSVIRPLPLTAAANATASDEWFNHVTNEAKGLPEMSHSIRKFQFNLDCDGSRKR</sequence>
<evidence type="ECO:0000313" key="2">
    <source>
        <dbReference type="Proteomes" id="UP000887574"/>
    </source>
</evidence>
<proteinExistence type="predicted"/>
<evidence type="ECO:0000313" key="3">
    <source>
        <dbReference type="WBParaSite" id="jg2301"/>
    </source>
</evidence>
<feature type="compositionally biased region" description="Basic and acidic residues" evidence="1">
    <location>
        <begin position="28"/>
        <end position="37"/>
    </location>
</feature>
<dbReference type="WBParaSite" id="jg2301">
    <property type="protein sequence ID" value="jg2301"/>
    <property type="gene ID" value="jg2301"/>
</dbReference>
<dbReference type="Proteomes" id="UP000887574">
    <property type="component" value="Unplaced"/>
</dbReference>
<name>A0A915DRW2_9BILA</name>
<reference evidence="3" key="1">
    <citation type="submission" date="2022-11" db="UniProtKB">
        <authorList>
            <consortium name="WormBaseParasite"/>
        </authorList>
    </citation>
    <scope>IDENTIFICATION</scope>
</reference>
<feature type="region of interest" description="Disordered" evidence="1">
    <location>
        <begin position="28"/>
        <end position="76"/>
    </location>
</feature>
<dbReference type="AlphaFoldDB" id="A0A915DRW2"/>
<keyword evidence="2" id="KW-1185">Reference proteome</keyword>
<organism evidence="2 3">
    <name type="scientific">Ditylenchus dipsaci</name>
    <dbReference type="NCBI Taxonomy" id="166011"/>
    <lineage>
        <taxon>Eukaryota</taxon>
        <taxon>Metazoa</taxon>
        <taxon>Ecdysozoa</taxon>
        <taxon>Nematoda</taxon>
        <taxon>Chromadorea</taxon>
        <taxon>Rhabditida</taxon>
        <taxon>Tylenchina</taxon>
        <taxon>Tylenchomorpha</taxon>
        <taxon>Sphaerularioidea</taxon>
        <taxon>Anguinidae</taxon>
        <taxon>Anguininae</taxon>
        <taxon>Ditylenchus</taxon>
    </lineage>
</organism>
<evidence type="ECO:0000256" key="1">
    <source>
        <dbReference type="SAM" id="MobiDB-lite"/>
    </source>
</evidence>